<dbReference type="PANTHER" id="PTHR46241:SF1">
    <property type="entry name" value="OUTER DYNEIN ARM-DOCKING COMPLEX SUBUNIT 2"/>
    <property type="match status" value="1"/>
</dbReference>
<evidence type="ECO:0000256" key="1">
    <source>
        <dbReference type="SAM" id="MobiDB-lite"/>
    </source>
</evidence>
<feature type="region of interest" description="Disordered" evidence="1">
    <location>
        <begin position="387"/>
        <end position="426"/>
    </location>
</feature>
<dbReference type="Proteomes" id="UP001211907">
    <property type="component" value="Unassembled WGS sequence"/>
</dbReference>
<dbReference type="InterPro" id="IPR023231">
    <property type="entry name" value="GSKIP_dom_sf"/>
</dbReference>
<proteinExistence type="predicted"/>
<keyword evidence="3" id="KW-1185">Reference proteome</keyword>
<accession>A0AAD5T096</accession>
<evidence type="ECO:0000313" key="2">
    <source>
        <dbReference type="EMBL" id="KAJ3121159.1"/>
    </source>
</evidence>
<feature type="compositionally biased region" description="Acidic residues" evidence="1">
    <location>
        <begin position="390"/>
        <end position="403"/>
    </location>
</feature>
<sequence>MGATLSARVQWAASNAASSQQTAYKSQATTDTHQTITSAANQDLFYELIHLIESLMTQHPAEAKAEFRRVLQWTSVSLRPAHFAAVVATQPGIWNIVSSGPKNTKASVASVATRSTDGAPLFTLDQVSGSGESAVFTAKVGSFEYLNRVLKIAEEMKLRELQDILQANQTPINTIFGVGSSSTSNLLIDAFEAFNTETDAKKKDANARLYKLLLIINSFDLDFLSAAVKNQERELHLDISKISSELLMLQSFSGKDVKCALRSISWESDYTFSNGFKAPPWRQVYSEIGYIEIQCVDADKFIVTCTKNGFFVNKGYIADDKGHEKLNYEKDSDLFLTLVDLIKSKSPHFEARIDKQDYLYQPDTASAYAAIANISFSIAAAADSKCAHDEDQENEADDNDADQDQQIHGGDRSRREARRNSMGKKK</sequence>
<evidence type="ECO:0000313" key="3">
    <source>
        <dbReference type="Proteomes" id="UP001211907"/>
    </source>
</evidence>
<dbReference type="AlphaFoldDB" id="A0AAD5T096"/>
<reference evidence="2" key="1">
    <citation type="submission" date="2020-05" db="EMBL/GenBank/DDBJ databases">
        <title>Phylogenomic resolution of chytrid fungi.</title>
        <authorList>
            <person name="Stajich J.E."/>
            <person name="Amses K."/>
            <person name="Simmons R."/>
            <person name="Seto K."/>
            <person name="Myers J."/>
            <person name="Bonds A."/>
            <person name="Quandt C.A."/>
            <person name="Barry K."/>
            <person name="Liu P."/>
            <person name="Grigoriev I."/>
            <person name="Longcore J.E."/>
            <person name="James T.Y."/>
        </authorList>
    </citation>
    <scope>NUCLEOTIDE SEQUENCE</scope>
    <source>
        <strain evidence="2">JEL0513</strain>
    </source>
</reference>
<feature type="compositionally biased region" description="Basic residues" evidence="1">
    <location>
        <begin position="415"/>
        <end position="426"/>
    </location>
</feature>
<protein>
    <submittedName>
        <fullName evidence="2">Armadillo repeat-containing protein 4</fullName>
    </submittedName>
</protein>
<dbReference type="EMBL" id="JADGJH010000903">
    <property type="protein sequence ID" value="KAJ3121159.1"/>
    <property type="molecule type" value="Genomic_DNA"/>
</dbReference>
<dbReference type="SUPFAM" id="SSF103107">
    <property type="entry name" value="Hypothetical protein c14orf129, hspc210"/>
    <property type="match status" value="1"/>
</dbReference>
<dbReference type="PANTHER" id="PTHR46241">
    <property type="entry name" value="ARMADILLO REPEAT-CONTAINING PROTEIN 4 ARMC4"/>
    <property type="match status" value="1"/>
</dbReference>
<gene>
    <name evidence="2" type="primary">ARMC4_1</name>
    <name evidence="2" type="ORF">HK100_012502</name>
</gene>
<name>A0AAD5T096_9FUNG</name>
<comment type="caution">
    <text evidence="2">The sequence shown here is derived from an EMBL/GenBank/DDBJ whole genome shotgun (WGS) entry which is preliminary data.</text>
</comment>
<organism evidence="2 3">
    <name type="scientific">Physocladia obscura</name>
    <dbReference type="NCBI Taxonomy" id="109957"/>
    <lineage>
        <taxon>Eukaryota</taxon>
        <taxon>Fungi</taxon>
        <taxon>Fungi incertae sedis</taxon>
        <taxon>Chytridiomycota</taxon>
        <taxon>Chytridiomycota incertae sedis</taxon>
        <taxon>Chytridiomycetes</taxon>
        <taxon>Chytridiales</taxon>
        <taxon>Chytriomycetaceae</taxon>
        <taxon>Physocladia</taxon>
    </lineage>
</organism>